<dbReference type="InterPro" id="IPR050926">
    <property type="entry name" value="Aconitase/IPM_isomerase"/>
</dbReference>
<evidence type="ECO:0000313" key="9">
    <source>
        <dbReference type="Proteomes" id="UP000509441"/>
    </source>
</evidence>
<dbReference type="InterPro" id="IPR036008">
    <property type="entry name" value="Aconitase_4Fe-4S_dom"/>
</dbReference>
<feature type="domain" description="Aconitase/3-isopropylmalate dehydratase large subunit alpha/beta/alpha" evidence="6">
    <location>
        <begin position="36"/>
        <end position="478"/>
    </location>
</feature>
<keyword evidence="3" id="KW-0408">Iron</keyword>
<dbReference type="PRINTS" id="PR00415">
    <property type="entry name" value="ACONITASE"/>
</dbReference>
<dbReference type="PANTHER" id="PTHR43160">
    <property type="entry name" value="ACONITATE HYDRATASE B"/>
    <property type="match status" value="1"/>
</dbReference>
<keyword evidence="1" id="KW-0479">Metal-binding</keyword>
<dbReference type="NCBIfam" id="NF005558">
    <property type="entry name" value="PRK07229.1"/>
    <property type="match status" value="1"/>
</dbReference>
<dbReference type="PANTHER" id="PTHR43160:SF4">
    <property type="entry name" value="ACONITATE HYDRATASE B"/>
    <property type="match status" value="1"/>
</dbReference>
<dbReference type="InterPro" id="IPR015928">
    <property type="entry name" value="Aconitase/3IPM_dehydase_swvl"/>
</dbReference>
<dbReference type="KEGG" id="nox:C5F49_07630"/>
<evidence type="ECO:0000256" key="2">
    <source>
        <dbReference type="ARBA" id="ARBA00022946"/>
    </source>
</evidence>
<dbReference type="Gene3D" id="3.20.19.10">
    <property type="entry name" value="Aconitase, domain 4"/>
    <property type="match status" value="1"/>
</dbReference>
<dbReference type="GO" id="GO:0051539">
    <property type="term" value="F:4 iron, 4 sulfur cluster binding"/>
    <property type="evidence" value="ECO:0007669"/>
    <property type="project" value="InterPro"/>
</dbReference>
<dbReference type="FunFam" id="3.30.499.10:FF:000003">
    <property type="entry name" value="Aconitate hydratase, mitochondrial"/>
    <property type="match status" value="1"/>
</dbReference>
<keyword evidence="2" id="KW-0809">Transit peptide</keyword>
<dbReference type="SUPFAM" id="SSF53732">
    <property type="entry name" value="Aconitase iron-sulfur domain"/>
    <property type="match status" value="1"/>
</dbReference>
<evidence type="ECO:0000256" key="1">
    <source>
        <dbReference type="ARBA" id="ARBA00022723"/>
    </source>
</evidence>
<dbReference type="OrthoDB" id="255at2157"/>
<keyword evidence="9" id="KW-1185">Reference proteome</keyword>
<dbReference type="SUPFAM" id="SSF52016">
    <property type="entry name" value="LeuD/IlvD-like"/>
    <property type="match status" value="1"/>
</dbReference>
<keyword evidence="5" id="KW-0456">Lyase</keyword>
<dbReference type="InterPro" id="IPR015931">
    <property type="entry name" value="Acnase/IPM_dHydase_lsu_aba_1/3"/>
</dbReference>
<dbReference type="NCBIfam" id="TIGR01340">
    <property type="entry name" value="aconitase_mito"/>
    <property type="match status" value="1"/>
</dbReference>
<dbReference type="Gene3D" id="3.40.1060.10">
    <property type="entry name" value="Aconitase, Domain 2"/>
    <property type="match status" value="1"/>
</dbReference>
<dbReference type="GeneID" id="56061854"/>
<feature type="domain" description="Aconitase A/isopropylmalate dehydratase small subunit swivel" evidence="7">
    <location>
        <begin position="560"/>
        <end position="687"/>
    </location>
</feature>
<dbReference type="FunFam" id="3.40.1060.10:FF:000001">
    <property type="entry name" value="Aconitate hydratase, mitochondrial"/>
    <property type="match status" value="1"/>
</dbReference>
<dbReference type="AlphaFoldDB" id="A0A7D5R1U6"/>
<dbReference type="GO" id="GO:0003994">
    <property type="term" value="F:aconitate hydratase activity"/>
    <property type="evidence" value="ECO:0007669"/>
    <property type="project" value="InterPro"/>
</dbReference>
<dbReference type="Proteomes" id="UP000509441">
    <property type="component" value="Chromosome"/>
</dbReference>
<dbReference type="InterPro" id="IPR006248">
    <property type="entry name" value="Aconitase_mito-like"/>
</dbReference>
<proteinExistence type="predicted"/>
<dbReference type="PROSITE" id="PS00450">
    <property type="entry name" value="ACONITASE_1"/>
    <property type="match status" value="1"/>
</dbReference>
<evidence type="ECO:0000259" key="6">
    <source>
        <dbReference type="Pfam" id="PF00330"/>
    </source>
</evidence>
<dbReference type="Pfam" id="PF00694">
    <property type="entry name" value="Aconitase_C"/>
    <property type="match status" value="1"/>
</dbReference>
<evidence type="ECO:0000313" key="8">
    <source>
        <dbReference type="EMBL" id="QLH05620.1"/>
    </source>
</evidence>
<accession>A0A7D5R1U6</accession>
<dbReference type="InterPro" id="IPR001030">
    <property type="entry name" value="Acoase/IPM_deHydtase_lsu_aba"/>
</dbReference>
<dbReference type="InterPro" id="IPR000573">
    <property type="entry name" value="AconitaseA/IPMdHydase_ssu_swvl"/>
</dbReference>
<dbReference type="RefSeq" id="WP_179362450.1">
    <property type="nucleotide sequence ID" value="NZ_CP026994.1"/>
</dbReference>
<keyword evidence="4" id="KW-0411">Iron-sulfur</keyword>
<evidence type="ECO:0000259" key="7">
    <source>
        <dbReference type="Pfam" id="PF00694"/>
    </source>
</evidence>
<dbReference type="InterPro" id="IPR018136">
    <property type="entry name" value="Aconitase_4Fe-4S_BS"/>
</dbReference>
<name>A0A7D5R1U6_9ARCH</name>
<dbReference type="FunFam" id="3.30.499.10:FF:000004">
    <property type="entry name" value="Aconitate hydratase, mitochondrial"/>
    <property type="match status" value="1"/>
</dbReference>
<reference evidence="8 9" key="1">
    <citation type="submission" date="2018-02" db="EMBL/GenBank/DDBJ databases">
        <title>Complete genome of Nitrosopumilus oxyclinae HCE1.</title>
        <authorList>
            <person name="Qin W."/>
            <person name="Zheng Y."/>
            <person name="Stahl D.A."/>
        </authorList>
    </citation>
    <scope>NUCLEOTIDE SEQUENCE [LARGE SCALE GENOMIC DNA]</scope>
    <source>
        <strain evidence="8 9">HCE1</strain>
    </source>
</reference>
<dbReference type="GO" id="GO:0046872">
    <property type="term" value="F:metal ion binding"/>
    <property type="evidence" value="ECO:0007669"/>
    <property type="project" value="UniProtKB-KW"/>
</dbReference>
<evidence type="ECO:0000256" key="4">
    <source>
        <dbReference type="ARBA" id="ARBA00023014"/>
    </source>
</evidence>
<dbReference type="InterPro" id="IPR015932">
    <property type="entry name" value="Aconitase_dom2"/>
</dbReference>
<dbReference type="FunFam" id="3.20.19.10:FF:000002">
    <property type="entry name" value="Aconitate hydratase, mitochondrial"/>
    <property type="match status" value="1"/>
</dbReference>
<gene>
    <name evidence="8" type="ORF">C5F49_07630</name>
</gene>
<dbReference type="GO" id="GO:0006099">
    <property type="term" value="P:tricarboxylic acid cycle"/>
    <property type="evidence" value="ECO:0007669"/>
    <property type="project" value="InterPro"/>
</dbReference>
<evidence type="ECO:0000256" key="3">
    <source>
        <dbReference type="ARBA" id="ARBA00023004"/>
    </source>
</evidence>
<dbReference type="Gene3D" id="3.30.499.10">
    <property type="entry name" value="Aconitase, domain 3"/>
    <property type="match status" value="2"/>
</dbReference>
<protein>
    <submittedName>
        <fullName evidence="8">Aconitate hydratase</fullName>
    </submittedName>
</protein>
<dbReference type="PROSITE" id="PS01244">
    <property type="entry name" value="ACONITASE_2"/>
    <property type="match status" value="1"/>
</dbReference>
<dbReference type="EMBL" id="CP026994">
    <property type="protein sequence ID" value="QLH05620.1"/>
    <property type="molecule type" value="Genomic_DNA"/>
</dbReference>
<evidence type="ECO:0000256" key="5">
    <source>
        <dbReference type="ARBA" id="ARBA00023239"/>
    </source>
</evidence>
<organism evidence="8 9">
    <name type="scientific">Nitrosopumilus oxyclinae</name>
    <dbReference type="NCBI Taxonomy" id="1959104"/>
    <lineage>
        <taxon>Archaea</taxon>
        <taxon>Nitrososphaerota</taxon>
        <taxon>Nitrososphaeria</taxon>
        <taxon>Nitrosopumilales</taxon>
        <taxon>Nitrosopumilaceae</taxon>
        <taxon>Nitrosopumilus</taxon>
    </lineage>
</organism>
<dbReference type="Pfam" id="PF00330">
    <property type="entry name" value="Aconitase"/>
    <property type="match status" value="1"/>
</dbReference>
<sequence>METDTTEELVSNVYLKLKNNIVKYRNLVGRPLTLSEKILSGHLNEIDDTVFTGGKDYVFLKPDRVALQDVTGQMVMLQFMQAGLKQTALPTTVHCDHLIRAEVQGDVDMKVSLDENSEVFKFLQSASAKYGCGFWKPGAGIIHQVVLENYAFPGGLMIGTDSHTPNAGGLGMIAIGVGGLDAAETMAGLPWELLYPKKIGVKLTGALTGWTAPKDIILKVAEELTVSGGTNAIVEYFGPGTKSISCTGKATITNMGAEIGATCSVFPYDERMETYLKYTNREGIAQLANQNKESLIADPEIESNPEKFFDRVIEINLSTLEPHIVGPHTPDLARTISELSDDVKSNDYTDPISVALIGSCTNSSYEDMSRAASLAEQAKSKGIKAKIPLLVTPGSEQIRGTIERDGQMNSLLDIGATVLANACGPCIGQWNRPELEKDQQNTIVTTFNRNFPGRNDGKRNTLNFIGSPEMIIALALGGRLSFNPLKDDLIASDGTKFKLEPPKPAPEVPEEGFMRPEGIFIAPPSNSDDIEVIIDPNSKRLQRLEPFSKWDGNDFENLPIMVKAKGKCTTDHISPAGAWLSLRGHLDNLSDNMLLGAVNAFNDQVGQGKNILNNKQESFSQIARQYKEKQMRWVIVADNNYGEGSSREHAAMTPRFLGCAAVITKSLARIHETNLKKQGILALTFSNPEDYEKILEDDKISLLELNELAPDKQVRCVISHPTGEKDEILLNHSYNKSQIEWFKSGSALNVLRNNQ</sequence>